<protein>
    <submittedName>
        <fullName evidence="1">Uncharacterized protein</fullName>
    </submittedName>
</protein>
<dbReference type="PaxDb" id="195103-CPF_1380"/>
<dbReference type="AlphaFoldDB" id="A0A0H2YTP7"/>
<proteinExistence type="predicted"/>
<keyword evidence="2" id="KW-1185">Reference proteome</keyword>
<evidence type="ECO:0000313" key="2">
    <source>
        <dbReference type="Proteomes" id="UP000001823"/>
    </source>
</evidence>
<gene>
    <name evidence="1" type="ordered locus">CPF_1380</name>
</gene>
<reference evidence="1 2" key="1">
    <citation type="journal article" date="2006" name="Genome Res.">
        <title>Skewed genomic variability in strains of the toxigenic bacterial pathogen, Clostridium perfringens.</title>
        <authorList>
            <person name="Myers G.S."/>
            <person name="Rasko D.A."/>
            <person name="Cheung J.K."/>
            <person name="Ravel J."/>
            <person name="Seshadri R."/>
            <person name="Deboy R.T."/>
            <person name="Ren Q."/>
            <person name="Varga J."/>
            <person name="Awad M.M."/>
            <person name="Brinkac L.M."/>
            <person name="Daugherty S.C."/>
            <person name="Haft D.H."/>
            <person name="Dodson R.J."/>
            <person name="Madupu R."/>
            <person name="Nelson W.C."/>
            <person name="Rosovitz M.J."/>
            <person name="Sullivan S.A."/>
            <person name="Khouri H."/>
            <person name="Dimitrov G.I."/>
            <person name="Watkins K.L."/>
            <person name="Mulligan S."/>
            <person name="Benton J."/>
            <person name="Radune D."/>
            <person name="Fisher D.J."/>
            <person name="Atkins H.S."/>
            <person name="Hiscox T."/>
            <person name="Jost B.H."/>
            <person name="Billington S.J."/>
            <person name="Songer J.G."/>
            <person name="McClane B.A."/>
            <person name="Titball R.W."/>
            <person name="Rood J.I."/>
            <person name="Melville S.B."/>
            <person name="Paulsen I.T."/>
        </authorList>
    </citation>
    <scope>NUCLEOTIDE SEQUENCE [LARGE SCALE GENOMIC DNA]</scope>
    <source>
        <strain evidence="2">ATCC 13124 / DSM 756 / JCM 1290 / NCIMB 6125 / NCTC 8237 / S 107 / Type A</strain>
    </source>
</reference>
<dbReference type="Proteomes" id="UP000001823">
    <property type="component" value="Chromosome"/>
</dbReference>
<sequence>MSIFLFMLQEEKVEYDFQVNGISDLTHNVSKIFKVYID</sequence>
<accession>A0A0H2YTP7</accession>
<dbReference type="KEGG" id="cpf:CPF_1380"/>
<dbReference type="EMBL" id="CP000246">
    <property type="protein sequence ID" value="ABG84131.1"/>
    <property type="molecule type" value="Genomic_DNA"/>
</dbReference>
<dbReference type="STRING" id="195103.CPF_1380"/>
<dbReference type="HOGENOM" id="CLU_3326590_0_0_9"/>
<organism evidence="1 2">
    <name type="scientific">Clostridium perfringens (strain ATCC 13124 / DSM 756 / JCM 1290 / NCIMB 6125 / NCTC 8237 / Type A)</name>
    <dbReference type="NCBI Taxonomy" id="195103"/>
    <lineage>
        <taxon>Bacteria</taxon>
        <taxon>Bacillati</taxon>
        <taxon>Bacillota</taxon>
        <taxon>Clostridia</taxon>
        <taxon>Eubacteriales</taxon>
        <taxon>Clostridiaceae</taxon>
        <taxon>Clostridium</taxon>
    </lineage>
</organism>
<name>A0A0H2YTP7_CLOP1</name>
<evidence type="ECO:0000313" key="1">
    <source>
        <dbReference type="EMBL" id="ABG84131.1"/>
    </source>
</evidence>